<proteinExistence type="predicted"/>
<dbReference type="Proteomes" id="UP000031030">
    <property type="component" value="Unassembled WGS sequence"/>
</dbReference>
<reference evidence="1 2" key="1">
    <citation type="submission" date="2014-11" db="EMBL/GenBank/DDBJ databases">
        <title>Genome sequence of Microbacterium mangrovi MUSC 115(T).</title>
        <authorList>
            <person name="Lee L.-H."/>
        </authorList>
    </citation>
    <scope>NUCLEOTIDE SEQUENCE [LARGE SCALE GENOMIC DNA]</scope>
    <source>
        <strain evidence="1 2">MUSC 115</strain>
    </source>
</reference>
<accession>A0A0B2AB94</accession>
<gene>
    <name evidence="1" type="ORF">LK09_08265</name>
</gene>
<dbReference type="STRING" id="1348253.LK09_08265"/>
<organism evidence="1 2">
    <name type="scientific">Microbacterium mangrovi</name>
    <dbReference type="NCBI Taxonomy" id="1348253"/>
    <lineage>
        <taxon>Bacteria</taxon>
        <taxon>Bacillati</taxon>
        <taxon>Actinomycetota</taxon>
        <taxon>Actinomycetes</taxon>
        <taxon>Micrococcales</taxon>
        <taxon>Microbacteriaceae</taxon>
        <taxon>Microbacterium</taxon>
    </lineage>
</organism>
<name>A0A0B2AB94_9MICO</name>
<evidence type="ECO:0000313" key="1">
    <source>
        <dbReference type="EMBL" id="KHK99053.1"/>
    </source>
</evidence>
<evidence type="ECO:0008006" key="3">
    <source>
        <dbReference type="Google" id="ProtNLM"/>
    </source>
</evidence>
<keyword evidence="2" id="KW-1185">Reference proteome</keyword>
<comment type="caution">
    <text evidence="1">The sequence shown here is derived from an EMBL/GenBank/DDBJ whole genome shotgun (WGS) entry which is preliminary data.</text>
</comment>
<dbReference type="AlphaFoldDB" id="A0A0B2AB94"/>
<protein>
    <recommendedName>
        <fullName evidence="3">Helix-turn-helix domain-containing protein</fullName>
    </recommendedName>
</protein>
<dbReference type="EMBL" id="JTDK01000006">
    <property type="protein sequence ID" value="KHK99053.1"/>
    <property type="molecule type" value="Genomic_DNA"/>
</dbReference>
<evidence type="ECO:0000313" key="2">
    <source>
        <dbReference type="Proteomes" id="UP000031030"/>
    </source>
</evidence>
<sequence length="62" mass="6823">MTPDELAEALPTLSKAKLAYWRHGGVGPRYRKVGKSVLYVLDEVIEWLESTARHGTGPGQEG</sequence>